<evidence type="ECO:0000259" key="1">
    <source>
        <dbReference type="Pfam" id="PF18962"/>
    </source>
</evidence>
<dbReference type="Pfam" id="PF18962">
    <property type="entry name" value="Por_Secre_tail"/>
    <property type="match status" value="1"/>
</dbReference>
<accession>A0A3D8L9A0</accession>
<evidence type="ECO:0000313" key="4">
    <source>
        <dbReference type="EMBL" id="RDV13886.1"/>
    </source>
</evidence>
<comment type="caution">
    <text evidence="4">The sequence shown here is derived from an EMBL/GenBank/DDBJ whole genome shotgun (WGS) entry which is preliminary data.</text>
</comment>
<dbReference type="OrthoDB" id="7794186at2"/>
<feature type="domain" description="PKD-like" evidence="3">
    <location>
        <begin position="1201"/>
        <end position="1274"/>
    </location>
</feature>
<dbReference type="Pfam" id="PF19408">
    <property type="entry name" value="PKD_6"/>
    <property type="match status" value="2"/>
</dbReference>
<dbReference type="Gene3D" id="2.120.10.30">
    <property type="entry name" value="TolB, C-terminal domain"/>
    <property type="match status" value="2"/>
</dbReference>
<evidence type="ECO:0000259" key="2">
    <source>
        <dbReference type="Pfam" id="PF19081"/>
    </source>
</evidence>
<protein>
    <submittedName>
        <fullName evidence="4">T9SS C-terminal target domain-containing protein</fullName>
    </submittedName>
</protein>
<dbReference type="InterPro" id="IPR026444">
    <property type="entry name" value="Secre_tail"/>
</dbReference>
<dbReference type="NCBIfam" id="TIGR04183">
    <property type="entry name" value="Por_Secre_tail"/>
    <property type="match status" value="1"/>
</dbReference>
<sequence length="1780" mass="185281">MLLFTKQTYMIKQLLVLLLIFFSVSLPALSQDWQWVKDAGGLDYSESSRIATDASGNSYVTGNYARSVTFGTTTLTGGPDGNTFLVKYSNDGQLVWAKQIKGTSVVETMDMAVDGSGNIYVTGNFKGTATVGAFTLTSPDDRAAFVAKFDATGNVVWAKQANSTEVDDVRGENITVDGSGNVYVTGNFFSSATFGATTITATRDEQVFIAKYAANGNLTWVKMAGGLGSCFTHDIATDNSGNLYLTGQFWLTATFGSTTLYKDDSIITSGEVFIAKYDASGNALWAKQAGGAGSDAATGIVVDDNGNSYITGFFQGTTAAFGSATVTGNSAKNVFLAKYSAAGGFMWVRKQQASGDAAGTAIDLDASGNIYTTGYFEGSATFGNATLISYGSYDMFFAKYDANGTVTGTMQAGGAGMDVAKGLDVNANGGIYFTGDFSGPATFGATTLSEGIVVGKLNSISYNQEPAPTITPGSLNSNIVCRGASVEIPFSTTGRFGADNVFTVQLSDYWGSFAYPTGIGSSKTSPVTATIPAEFALGTGYKIRVIASSPGVTGAVNGTVTINKPPVVTASVASKTIAAGSSTTLYATGADTYAWSPATGLSNASTANPVATPQTTTTYTVTGTRNGCSSTASVTVRVDPVPPLGSAFTWSSVMYEANAGRSSAKVTAADDKGNVYVAGEFTTSIKLGSTTLTDGTGSGRIFLAKYNSEGQVLWVKQMDGTFLADMAVDANGNVYVVGSFGLSIRIGEQTLTASNGANFFVAKYSGEGDVAWVTQTRGLDYSVSTIAVSSVGELYISGAYRGTATFNAISLSGGDTNELFIVKYDSGGTAVWGKSIKGSGAKNYELDIATDAEGDVYLTSSISIGTLEFNSFVLTNSKGVPNTFIAKYLSDGQFQWAKLVNYNNEDYSYTRSSQVAVDKNKNVYLLGHFDRFTKFEAGPPLSAAIAGFNVFLAKYDTNGSFQWVMETGGSFTAATGFTIDADDFLYVTGAFNYSATFGTKQFVIGNTDTQVTDHGIFVVKYDVNGNVIWAENATTKRRGDLISRGISVDNEQNIFIVGSFDRSGFHDPIKFGCQTIENSGEEHYFLAKLKPHAGLPPTIRVGSVGETVCAGLSIVVPFSASESDNACTTYAVILSDDKGSFQNAQIIGTGTGSPITATIPSRTFPGDGYRINVISSSPAITGADNGTDIKITALPVALSSTSRADPCPGTAGIVYTASSSSQITSYNWSVPADWAITGGHGTNRITVTAGASAGEVAVVVSGVCGTEARKSMSVTPISVFAPTVIETAKSLCGTGNVVFIASGAPSGAMYRWYASATGAEPIWENTPYGSESRFYTPVVSVNTTFYVSLLFSSGCESERVPLTITIRPKPDTPGAITASSAACTEGAEVTYQVPVASHASGYEWRVPFGWVILSGQGTKSIRVRTGATSGEVSVTAYNGCGFSTAQVLAVQAGVPVGPATTGESRCGAGSVTLYADGAPEGSTYRWYSAAVGGTAIVGEIGREYVTPYLSSSTTYYVSVVTAGGCESPRAAVTATITSAATAKAGPDETVCVGAPSFALRGYSPAGGEWSGVGVAANGEFVPSAAGVGVHTLTYSFPQNSCLASATKTITVTPEPILTLAPYGEVCSTVRDFNLLEGQPMGGMFSGVGVDSVWFDATVAGAGTHLITYTYNFDGGCTVSTTQAITVTTCTGLPESKLAAKLVVYPNPTQSDLNVALPLSKGTALSLRLFDAKGQKVYEQQYPKLSGEFKQVVSLKNKARGVYLLQLILDDGVVTKRVVVE</sequence>
<dbReference type="InterPro" id="IPR044023">
    <property type="entry name" value="Ig_7"/>
</dbReference>
<gene>
    <name evidence="4" type="ORF">DXT99_17835</name>
</gene>
<dbReference type="Proteomes" id="UP000256708">
    <property type="component" value="Unassembled WGS sequence"/>
</dbReference>
<dbReference type="Pfam" id="PF06739">
    <property type="entry name" value="SBBP"/>
    <property type="match status" value="2"/>
</dbReference>
<keyword evidence="5" id="KW-1185">Reference proteome</keyword>
<name>A0A3D8L9A0_9BACT</name>
<feature type="domain" description="PKD-like" evidence="3">
    <location>
        <begin position="1370"/>
        <end position="1450"/>
    </location>
</feature>
<organism evidence="4 5">
    <name type="scientific">Pontibacter diazotrophicus</name>
    <dbReference type="NCBI Taxonomy" id="1400979"/>
    <lineage>
        <taxon>Bacteria</taxon>
        <taxon>Pseudomonadati</taxon>
        <taxon>Bacteroidota</taxon>
        <taxon>Cytophagia</taxon>
        <taxon>Cytophagales</taxon>
        <taxon>Hymenobacteraceae</taxon>
        <taxon>Pontibacter</taxon>
    </lineage>
</organism>
<dbReference type="Pfam" id="PF19081">
    <property type="entry name" value="Ig_7"/>
    <property type="match status" value="2"/>
</dbReference>
<feature type="domain" description="Secretion system C-terminal sorting" evidence="1">
    <location>
        <begin position="1703"/>
        <end position="1779"/>
    </location>
</feature>
<dbReference type="InterPro" id="IPR052918">
    <property type="entry name" value="Motility_Chemotaxis_Reg"/>
</dbReference>
<feature type="domain" description="Ig-like" evidence="2">
    <location>
        <begin position="1281"/>
        <end position="1368"/>
    </location>
</feature>
<dbReference type="InterPro" id="IPR011042">
    <property type="entry name" value="6-blade_b-propeller_TolB-like"/>
</dbReference>
<dbReference type="EMBL" id="QRGR01000020">
    <property type="protein sequence ID" value="RDV13886.1"/>
    <property type="molecule type" value="Genomic_DNA"/>
</dbReference>
<proteinExistence type="predicted"/>
<dbReference type="PANTHER" id="PTHR35580">
    <property type="entry name" value="CELL SURFACE GLYCOPROTEIN (S-LAYER PROTEIN)-LIKE PROTEIN"/>
    <property type="match status" value="1"/>
</dbReference>
<dbReference type="SUPFAM" id="SSF101898">
    <property type="entry name" value="NHL repeat"/>
    <property type="match status" value="2"/>
</dbReference>
<reference evidence="5" key="1">
    <citation type="submission" date="2018-08" db="EMBL/GenBank/DDBJ databases">
        <authorList>
            <person name="Liu Z.-W."/>
            <person name="Du Z.-J."/>
        </authorList>
    </citation>
    <scope>NUCLEOTIDE SEQUENCE [LARGE SCALE GENOMIC DNA]</scope>
    <source>
        <strain evidence="5">H4X</strain>
    </source>
</reference>
<dbReference type="InterPro" id="IPR045829">
    <property type="entry name" value="PKD_6"/>
</dbReference>
<evidence type="ECO:0000259" key="3">
    <source>
        <dbReference type="Pfam" id="PF19408"/>
    </source>
</evidence>
<dbReference type="InterPro" id="IPR010620">
    <property type="entry name" value="SBBP_repeat"/>
</dbReference>
<evidence type="ECO:0000313" key="5">
    <source>
        <dbReference type="Proteomes" id="UP000256708"/>
    </source>
</evidence>
<feature type="domain" description="Ig-like" evidence="2">
    <location>
        <begin position="1455"/>
        <end position="1537"/>
    </location>
</feature>
<dbReference type="PANTHER" id="PTHR35580:SF1">
    <property type="entry name" value="PHYTASE-LIKE DOMAIN-CONTAINING PROTEIN"/>
    <property type="match status" value="1"/>
</dbReference>